<evidence type="ECO:0000313" key="9">
    <source>
        <dbReference type="RefSeq" id="XP_030378995.1"/>
    </source>
</evidence>
<proteinExistence type="inferred from homology"/>
<keyword evidence="5" id="KW-0175">Coiled coil</keyword>
<dbReference type="Pfam" id="PF07557">
    <property type="entry name" value="Shugoshin_C"/>
    <property type="match status" value="1"/>
</dbReference>
<dbReference type="GO" id="GO:0032133">
    <property type="term" value="C:chromosome passenger complex"/>
    <property type="evidence" value="ECO:0007669"/>
    <property type="project" value="TreeGrafter"/>
</dbReference>
<feature type="compositionally biased region" description="Low complexity" evidence="6">
    <location>
        <begin position="579"/>
        <end position="591"/>
    </location>
</feature>
<evidence type="ECO:0000256" key="2">
    <source>
        <dbReference type="ARBA" id="ARBA00010845"/>
    </source>
</evidence>
<name>A0A6J2TTT8_DROLE</name>
<dbReference type="AlphaFoldDB" id="A0A6J2TTT8"/>
<dbReference type="GO" id="GO:0005737">
    <property type="term" value="C:cytoplasm"/>
    <property type="evidence" value="ECO:0007669"/>
    <property type="project" value="UniProtKB-SubCell"/>
</dbReference>
<dbReference type="Proteomes" id="UP000504634">
    <property type="component" value="Unplaced"/>
</dbReference>
<feature type="compositionally biased region" description="Basic and acidic residues" evidence="6">
    <location>
        <begin position="306"/>
        <end position="319"/>
    </location>
</feature>
<gene>
    <name evidence="9" type="primary">LOC115627460</name>
</gene>
<feature type="compositionally biased region" description="Basic and acidic residues" evidence="6">
    <location>
        <begin position="163"/>
        <end position="180"/>
    </location>
</feature>
<dbReference type="PANTHER" id="PTHR13142">
    <property type="entry name" value="INNER CENTROMERE PROTEIN"/>
    <property type="match status" value="1"/>
</dbReference>
<dbReference type="GO" id="GO:0000281">
    <property type="term" value="P:mitotic cytokinesis"/>
    <property type="evidence" value="ECO:0007669"/>
    <property type="project" value="TreeGrafter"/>
</dbReference>
<dbReference type="OrthoDB" id="6123at2759"/>
<accession>A0A6J2TTT8</accession>
<feature type="compositionally biased region" description="Polar residues" evidence="6">
    <location>
        <begin position="181"/>
        <end position="202"/>
    </location>
</feature>
<evidence type="ECO:0000256" key="5">
    <source>
        <dbReference type="SAM" id="Coils"/>
    </source>
</evidence>
<evidence type="ECO:0000313" key="8">
    <source>
        <dbReference type="Proteomes" id="UP000504634"/>
    </source>
</evidence>
<comment type="subcellular location">
    <subcellularLocation>
        <location evidence="1">Cytoplasm</location>
    </subcellularLocation>
</comment>
<feature type="compositionally biased region" description="Low complexity" evidence="6">
    <location>
        <begin position="521"/>
        <end position="530"/>
    </location>
</feature>
<keyword evidence="4" id="KW-0159">Chromosome partition</keyword>
<evidence type="ECO:0000256" key="6">
    <source>
        <dbReference type="SAM" id="MobiDB-lite"/>
    </source>
</evidence>
<evidence type="ECO:0000259" key="7">
    <source>
        <dbReference type="Pfam" id="PF07557"/>
    </source>
</evidence>
<feature type="coiled-coil region" evidence="5">
    <location>
        <begin position="605"/>
        <end position="698"/>
    </location>
</feature>
<sequence>MEDLLKVLGIISNLKDDLNTTHKKHFEELDELFFGVSTPAADATGEQSESIKTSTSVTPQQTKKRPKRLSSLTEEETDSGAAANDAKKDVSLRTSVRVSNSQLLAAADDVSTDSQANTTAGLMPPPPAPADTTLSSGRPQRAAKLRSEKNLKEPSLNSKMRRPTTEDLVKVKLEHEHRQSQFETASFNETDTAPTPLPSTEVSKPVDEIVSDDKEDNKSAREVNTSRDVVVKIKREKLSNGTKNEDSTPAPVLADQFKVPLAVPLAKALPATSDTDESTVLSVTATTNTTTTSAPAKKGRKKKEAHRPIKIERFSDLEKGSPISSRTRRNIPGKRNSEESQPPQRSIYEDAIENLPNGSETRAEPAAQGAVNETVTISNATMILSTAPGDATFNLPQGNATITLGKQDATFAVENDTRSSDSSNKTMETAKDTSSQQPQRDSLMTEDDSVVDETPPVKTVAAKKVVPPPKSATVKPLKMPTRTHELFNPLLQSPVKMRVEAFENAANAQTGRPKRTKELMGTPSSGTTPTIGKLPAPTLGRFLTPTQTMSAGPLNSAQPKKAPLSACKATTLMKTATGTNLKSTNSSSTKTLSRENSGDDFRKGLHQLAEERKKQREQKHLLAAQQREAKERERAERMAKLAKEREEKRIKKVQEQERKKQEHEMQLKLRQQEEAEALKKAKAKAIQEQERAMLLQMKQDQLNSAKSKQIMMPPPPKSKYTFEMLHEDDSTDDEGKVTYKRPPPPTWSRSHVRNAALVMQSYCPTDVIDSFFSVAPTTPDLKLIFPNIDPRQLKRNSSVLWSTPPRYSELPKY</sequence>
<dbReference type="GO" id="GO:0000776">
    <property type="term" value="C:kinetochore"/>
    <property type="evidence" value="ECO:0007669"/>
    <property type="project" value="TreeGrafter"/>
</dbReference>
<dbReference type="GO" id="GO:0030496">
    <property type="term" value="C:midbody"/>
    <property type="evidence" value="ECO:0007669"/>
    <property type="project" value="TreeGrafter"/>
</dbReference>
<reference evidence="9" key="1">
    <citation type="submission" date="2025-08" db="UniProtKB">
        <authorList>
            <consortium name="RefSeq"/>
        </authorList>
    </citation>
    <scope>IDENTIFICATION</scope>
    <source>
        <strain evidence="9">11010-0011.00</strain>
        <tissue evidence="9">Whole body</tissue>
    </source>
</reference>
<evidence type="ECO:0000256" key="4">
    <source>
        <dbReference type="ARBA" id="ARBA00022829"/>
    </source>
</evidence>
<dbReference type="GeneID" id="115627460"/>
<feature type="compositionally biased region" description="Low complexity" evidence="6">
    <location>
        <begin position="278"/>
        <end position="294"/>
    </location>
</feature>
<evidence type="ECO:0000256" key="1">
    <source>
        <dbReference type="ARBA" id="ARBA00004496"/>
    </source>
</evidence>
<dbReference type="GO" id="GO:0045132">
    <property type="term" value="P:meiotic chromosome segregation"/>
    <property type="evidence" value="ECO:0007669"/>
    <property type="project" value="InterPro"/>
</dbReference>
<feature type="region of interest" description="Disordered" evidence="6">
    <location>
        <begin position="107"/>
        <end position="224"/>
    </location>
</feature>
<dbReference type="GO" id="GO:0005634">
    <property type="term" value="C:nucleus"/>
    <property type="evidence" value="ECO:0007669"/>
    <property type="project" value="InterPro"/>
</dbReference>
<protein>
    <submittedName>
        <fullName evidence="9">Inner centromere protein</fullName>
    </submittedName>
</protein>
<feature type="region of interest" description="Disordered" evidence="6">
    <location>
        <begin position="272"/>
        <end position="346"/>
    </location>
</feature>
<comment type="similarity">
    <text evidence="2">Belongs to the shugoshin family.</text>
</comment>
<feature type="region of interest" description="Disordered" evidence="6">
    <location>
        <begin position="578"/>
        <end position="600"/>
    </location>
</feature>
<keyword evidence="8" id="KW-1185">Reference proteome</keyword>
<feature type="compositionally biased region" description="Polar residues" evidence="6">
    <location>
        <begin position="45"/>
        <end position="61"/>
    </location>
</feature>
<dbReference type="RefSeq" id="XP_030378995.1">
    <property type="nucleotide sequence ID" value="XM_030523135.1"/>
</dbReference>
<feature type="compositionally biased region" description="Basic and acidic residues" evidence="6">
    <location>
        <begin position="204"/>
        <end position="224"/>
    </location>
</feature>
<dbReference type="GO" id="GO:0051310">
    <property type="term" value="P:metaphase chromosome alignment"/>
    <property type="evidence" value="ECO:0007669"/>
    <property type="project" value="TreeGrafter"/>
</dbReference>
<feature type="region of interest" description="Disordered" evidence="6">
    <location>
        <begin position="505"/>
        <end position="537"/>
    </location>
</feature>
<organism evidence="8 9">
    <name type="scientific">Drosophila lebanonensis</name>
    <name type="common">Fruit fly</name>
    <name type="synonym">Scaptodrosophila lebanonensis</name>
    <dbReference type="NCBI Taxonomy" id="7225"/>
    <lineage>
        <taxon>Eukaryota</taxon>
        <taxon>Metazoa</taxon>
        <taxon>Ecdysozoa</taxon>
        <taxon>Arthropoda</taxon>
        <taxon>Hexapoda</taxon>
        <taxon>Insecta</taxon>
        <taxon>Pterygota</taxon>
        <taxon>Neoptera</taxon>
        <taxon>Endopterygota</taxon>
        <taxon>Diptera</taxon>
        <taxon>Brachycera</taxon>
        <taxon>Muscomorpha</taxon>
        <taxon>Ephydroidea</taxon>
        <taxon>Drosophilidae</taxon>
        <taxon>Scaptodrosophila</taxon>
    </lineage>
</organism>
<dbReference type="PANTHER" id="PTHR13142:SF1">
    <property type="entry name" value="INNER CENTROMERE PROTEIN"/>
    <property type="match status" value="1"/>
</dbReference>
<feature type="domain" description="Shugoshin C-terminal" evidence="7">
    <location>
        <begin position="137"/>
        <end position="162"/>
    </location>
</feature>
<dbReference type="InterPro" id="IPR011515">
    <property type="entry name" value="Shugoshin_C"/>
</dbReference>
<feature type="compositionally biased region" description="Polar residues" evidence="6">
    <location>
        <begin position="420"/>
        <end position="442"/>
    </location>
</feature>
<dbReference type="GO" id="GO:1990385">
    <property type="term" value="C:meiotic spindle midzone"/>
    <property type="evidence" value="ECO:0007669"/>
    <property type="project" value="TreeGrafter"/>
</dbReference>
<feature type="region of interest" description="Disordered" evidence="6">
    <location>
        <begin position="411"/>
        <end position="454"/>
    </location>
</feature>
<dbReference type="GO" id="GO:0051257">
    <property type="term" value="P:meiotic spindle midzone assembly"/>
    <property type="evidence" value="ECO:0007669"/>
    <property type="project" value="TreeGrafter"/>
</dbReference>
<feature type="region of interest" description="Disordered" evidence="6">
    <location>
        <begin position="41"/>
        <end position="93"/>
    </location>
</feature>
<dbReference type="CTD" id="3619"/>
<keyword evidence="3" id="KW-0963">Cytoplasm</keyword>
<evidence type="ECO:0000256" key="3">
    <source>
        <dbReference type="ARBA" id="ARBA00022490"/>
    </source>
</evidence>